<organism evidence="9 10">
    <name type="scientific">Penstemon smallii</name>
    <dbReference type="NCBI Taxonomy" id="265156"/>
    <lineage>
        <taxon>Eukaryota</taxon>
        <taxon>Viridiplantae</taxon>
        <taxon>Streptophyta</taxon>
        <taxon>Embryophyta</taxon>
        <taxon>Tracheophyta</taxon>
        <taxon>Spermatophyta</taxon>
        <taxon>Magnoliopsida</taxon>
        <taxon>eudicotyledons</taxon>
        <taxon>Gunneridae</taxon>
        <taxon>Pentapetalae</taxon>
        <taxon>asterids</taxon>
        <taxon>lamiids</taxon>
        <taxon>Lamiales</taxon>
        <taxon>Plantaginaceae</taxon>
        <taxon>Cheloneae</taxon>
        <taxon>Penstemon</taxon>
    </lineage>
</organism>
<feature type="transmembrane region" description="Helical" evidence="6">
    <location>
        <begin position="206"/>
        <end position="229"/>
    </location>
</feature>
<dbReference type="InterPro" id="IPR056555">
    <property type="entry name" value="NFD4_C"/>
</dbReference>
<comment type="similarity">
    <text evidence="5">Belongs to the major facilitator superfamily. Phosphate:H(+) symporter (TC 2.A.1.9) family.</text>
</comment>
<feature type="transmembrane region" description="Helical" evidence="6">
    <location>
        <begin position="519"/>
        <end position="537"/>
    </location>
</feature>
<keyword evidence="3 6" id="KW-1133">Transmembrane helix</keyword>
<sequence length="627" mass="69612">MVVAGESRKWMILVATIWIQAFTGTNLDFSSYSTNLKSVLDISQVELNYLSVASDMGKAFGWCSGICLLYFPTWVVLFIAALMGFFGYGFQWLVIQKIIVLPYFLVVVSSLVAGCSICWFNTVCYVVCIKNFPTNRQLALSLSISFNGVSAALYHLIANSIDPHDNRIYLLLNASVPLVTSVIALFAIILPLPVPPKAIQNHSAKFLFQIALAIFTGLYLLISSSVSLSVYNARFALFGAILLLVLPLVTPGIVYVKEWAQKFTNSSLELEEWDIGLIAKDELEFIETETPSTNKFFNYGNSYQVRKEEGFYSNVAFKDRLLILGEEHSTRSLIRRWDFWLYYVAYLCGGTIGLVYSNNLGQISEALGYNSEVSSLVSLYSACSFFGRLLSTTPDFLQDKMYYARTGWLALALIPTPIAFILLVLSGSKTSLTAATALIGLSSGFVFSAAVSITSELFGPNRAGVNHNILITNIPIGSLLYSLLAALVYEANIGNSSDAVLRDGSMVCIGRNCYYETFVWWWLISLVGLVSSSLLYLRTKDAYNSSEKHKITKYALEIQPLYHQLLCQVAYVASKFSLHKKLSPLSFGSTHLVLNYSDLVVHFSNPKSNIFCVNVGMLVEGFKHMKP</sequence>
<evidence type="ECO:0000259" key="8">
    <source>
        <dbReference type="Pfam" id="PF23262"/>
    </source>
</evidence>
<keyword evidence="4 6" id="KW-0472">Membrane</keyword>
<dbReference type="Proteomes" id="UP001634393">
    <property type="component" value="Unassembled WGS sequence"/>
</dbReference>
<feature type="transmembrane region" description="Helical" evidence="6">
    <location>
        <begin position="66"/>
        <end position="88"/>
    </location>
</feature>
<reference evidence="9 10" key="1">
    <citation type="submission" date="2024-12" db="EMBL/GenBank/DDBJ databases">
        <title>The unique morphological basis and parallel evolutionary history of personate flowers in Penstemon.</title>
        <authorList>
            <person name="Depatie T.H."/>
            <person name="Wessinger C.A."/>
        </authorList>
    </citation>
    <scope>NUCLEOTIDE SEQUENCE [LARGE SCALE GENOMIC DNA]</scope>
    <source>
        <strain evidence="9">WTNN_2</strain>
        <tissue evidence="9">Leaf</tissue>
    </source>
</reference>
<keyword evidence="2 6" id="KW-0812">Transmembrane</keyword>
<feature type="domain" description="Nodulin-like" evidence="7">
    <location>
        <begin position="9"/>
        <end position="251"/>
    </location>
</feature>
<dbReference type="InterPro" id="IPR036259">
    <property type="entry name" value="MFS_trans_sf"/>
</dbReference>
<dbReference type="PANTHER" id="PTHR21576">
    <property type="entry name" value="UNCHARACTERIZED NODULIN-LIKE PROTEIN"/>
    <property type="match status" value="1"/>
</dbReference>
<evidence type="ECO:0000256" key="4">
    <source>
        <dbReference type="ARBA" id="ARBA00023136"/>
    </source>
</evidence>
<dbReference type="EMBL" id="JBJXBP010000004">
    <property type="protein sequence ID" value="KAL3832874.1"/>
    <property type="molecule type" value="Genomic_DNA"/>
</dbReference>
<dbReference type="Pfam" id="PF06813">
    <property type="entry name" value="Nodulin-like"/>
    <property type="match status" value="1"/>
</dbReference>
<evidence type="ECO:0000256" key="6">
    <source>
        <dbReference type="SAM" id="Phobius"/>
    </source>
</evidence>
<feature type="transmembrane region" description="Helical" evidence="6">
    <location>
        <begin position="339"/>
        <end position="357"/>
    </location>
</feature>
<evidence type="ECO:0000256" key="5">
    <source>
        <dbReference type="ARBA" id="ARBA00044504"/>
    </source>
</evidence>
<feature type="transmembrane region" description="Helical" evidence="6">
    <location>
        <begin position="402"/>
        <end position="425"/>
    </location>
</feature>
<gene>
    <name evidence="9" type="ORF">ACJIZ3_007610</name>
</gene>
<keyword evidence="10" id="KW-1185">Reference proteome</keyword>
<evidence type="ECO:0000313" key="9">
    <source>
        <dbReference type="EMBL" id="KAL3832874.1"/>
    </source>
</evidence>
<dbReference type="PANTHER" id="PTHR21576:SF134">
    <property type="entry name" value="NODULIN-LIKE DOMAIN-CONTAINING PROTEIN"/>
    <property type="match status" value="1"/>
</dbReference>
<dbReference type="AlphaFoldDB" id="A0ABD3T7G7"/>
<dbReference type="SUPFAM" id="SSF103473">
    <property type="entry name" value="MFS general substrate transporter"/>
    <property type="match status" value="1"/>
</dbReference>
<feature type="transmembrane region" description="Helical" evidence="6">
    <location>
        <begin position="437"/>
        <end position="458"/>
    </location>
</feature>
<accession>A0ABD3T7G7</accession>
<dbReference type="Gene3D" id="1.20.1250.20">
    <property type="entry name" value="MFS general substrate transporter like domains"/>
    <property type="match status" value="1"/>
</dbReference>
<dbReference type="Pfam" id="PF23262">
    <property type="entry name" value="NFD4_C"/>
    <property type="match status" value="1"/>
</dbReference>
<comment type="subcellular location">
    <subcellularLocation>
        <location evidence="1">Membrane</location>
        <topology evidence="1">Multi-pass membrane protein</topology>
    </subcellularLocation>
</comment>
<protein>
    <recommendedName>
        <fullName evidence="11">Nodulin-like domain-containing protein</fullName>
    </recommendedName>
</protein>
<evidence type="ECO:0000259" key="7">
    <source>
        <dbReference type="Pfam" id="PF06813"/>
    </source>
</evidence>
<feature type="transmembrane region" description="Helical" evidence="6">
    <location>
        <begin position="235"/>
        <end position="256"/>
    </location>
</feature>
<evidence type="ECO:0000256" key="2">
    <source>
        <dbReference type="ARBA" id="ARBA00022692"/>
    </source>
</evidence>
<evidence type="ECO:0000256" key="1">
    <source>
        <dbReference type="ARBA" id="ARBA00004141"/>
    </source>
</evidence>
<proteinExistence type="inferred from homology"/>
<evidence type="ECO:0000256" key="3">
    <source>
        <dbReference type="ARBA" id="ARBA00022989"/>
    </source>
</evidence>
<dbReference type="InterPro" id="IPR010658">
    <property type="entry name" value="Nodulin-like"/>
</dbReference>
<feature type="transmembrane region" description="Helical" evidence="6">
    <location>
        <begin position="100"/>
        <end position="126"/>
    </location>
</feature>
<feature type="transmembrane region" description="Helical" evidence="6">
    <location>
        <begin position="169"/>
        <end position="194"/>
    </location>
</feature>
<dbReference type="GO" id="GO:0016020">
    <property type="term" value="C:membrane"/>
    <property type="evidence" value="ECO:0007669"/>
    <property type="project" value="UniProtKB-SubCell"/>
</dbReference>
<name>A0ABD3T7G7_9LAMI</name>
<feature type="transmembrane region" description="Helical" evidence="6">
    <location>
        <begin position="470"/>
        <end position="489"/>
    </location>
</feature>
<comment type="caution">
    <text evidence="9">The sequence shown here is derived from an EMBL/GenBank/DDBJ whole genome shotgun (WGS) entry which is preliminary data.</text>
</comment>
<evidence type="ECO:0000313" key="10">
    <source>
        <dbReference type="Proteomes" id="UP001634393"/>
    </source>
</evidence>
<evidence type="ECO:0008006" key="11">
    <source>
        <dbReference type="Google" id="ProtNLM"/>
    </source>
</evidence>
<feature type="domain" description="NFD4 C-terminal" evidence="8">
    <location>
        <begin position="326"/>
        <end position="542"/>
    </location>
</feature>